<evidence type="ECO:0000313" key="2">
    <source>
        <dbReference type="EMBL" id="SVA94824.1"/>
    </source>
</evidence>
<dbReference type="EMBL" id="UINC01023346">
    <property type="protein sequence ID" value="SVA94824.1"/>
    <property type="molecule type" value="Genomic_DNA"/>
</dbReference>
<feature type="domain" description="Beta-ketoacyl-[acyl-carrier-protein] synthase III N-terminal" evidence="1">
    <location>
        <begin position="107"/>
        <end position="184"/>
    </location>
</feature>
<dbReference type="PANTHER" id="PTHR34069">
    <property type="entry name" value="3-OXOACYL-[ACYL-CARRIER-PROTEIN] SYNTHASE 3"/>
    <property type="match status" value="1"/>
</dbReference>
<name>A0A382A0E7_9ZZZZ</name>
<organism evidence="2">
    <name type="scientific">marine metagenome</name>
    <dbReference type="NCBI Taxonomy" id="408172"/>
    <lineage>
        <taxon>unclassified sequences</taxon>
        <taxon>metagenomes</taxon>
        <taxon>ecological metagenomes</taxon>
    </lineage>
</organism>
<dbReference type="SUPFAM" id="SSF53901">
    <property type="entry name" value="Thiolase-like"/>
    <property type="match status" value="2"/>
</dbReference>
<reference evidence="2" key="1">
    <citation type="submission" date="2018-05" db="EMBL/GenBank/DDBJ databases">
        <authorList>
            <person name="Lanie J.A."/>
            <person name="Ng W.-L."/>
            <person name="Kazmierczak K.M."/>
            <person name="Andrzejewski T.M."/>
            <person name="Davidsen T.M."/>
            <person name="Wayne K.J."/>
            <person name="Tettelin H."/>
            <person name="Glass J.I."/>
            <person name="Rusch D."/>
            <person name="Podicherti R."/>
            <person name="Tsui H.-C.T."/>
            <person name="Winkler M.E."/>
        </authorList>
    </citation>
    <scope>NUCLEOTIDE SEQUENCE</scope>
</reference>
<dbReference type="AlphaFoldDB" id="A0A382A0E7"/>
<dbReference type="PANTHER" id="PTHR34069:SF2">
    <property type="entry name" value="BETA-KETOACYL-[ACYL-CARRIER-PROTEIN] SYNTHASE III"/>
    <property type="match status" value="1"/>
</dbReference>
<dbReference type="GO" id="GO:0006633">
    <property type="term" value="P:fatty acid biosynthetic process"/>
    <property type="evidence" value="ECO:0007669"/>
    <property type="project" value="InterPro"/>
</dbReference>
<dbReference type="InterPro" id="IPR013751">
    <property type="entry name" value="ACP_syn_III_N"/>
</dbReference>
<dbReference type="Gene3D" id="3.40.47.10">
    <property type="match status" value="1"/>
</dbReference>
<feature type="non-terminal residue" evidence="2">
    <location>
        <position position="251"/>
    </location>
</feature>
<evidence type="ECO:0000259" key="1">
    <source>
        <dbReference type="Pfam" id="PF08545"/>
    </source>
</evidence>
<dbReference type="GO" id="GO:0004315">
    <property type="term" value="F:3-oxoacyl-[acyl-carrier-protein] synthase activity"/>
    <property type="evidence" value="ECO:0007669"/>
    <property type="project" value="InterPro"/>
</dbReference>
<dbReference type="CDD" id="cd00830">
    <property type="entry name" value="KAS_III"/>
    <property type="match status" value="1"/>
</dbReference>
<dbReference type="NCBIfam" id="NF006829">
    <property type="entry name" value="PRK09352.1"/>
    <property type="match status" value="1"/>
</dbReference>
<proteinExistence type="predicted"/>
<dbReference type="Pfam" id="PF08545">
    <property type="entry name" value="ACP_syn_III"/>
    <property type="match status" value="1"/>
</dbReference>
<sequence>MRSSALIGTGSYLPDKILTNFDLEKMVDTSNEWILKMTGISERRIADEKMATSDLGIRAARRAIKSADIDPLEIDMIIVSTATPDSAFPSTACSVQNGIGAKKASSFDLSAACSGFVYGLDLADGMIKSSRYDTILVIGAEIFSRIVDWEDRSTCVLFGDAAGAAIIQVSEEPGVLASYCGADGAYADANLLGIPAGGSRIPANAVTIDQKLHTVKMRGQEVFKLAVRIMPEAAQKTLDAAGVSIDQIDLV</sequence>
<dbReference type="GO" id="GO:0044550">
    <property type="term" value="P:secondary metabolite biosynthetic process"/>
    <property type="evidence" value="ECO:0007669"/>
    <property type="project" value="TreeGrafter"/>
</dbReference>
<dbReference type="InterPro" id="IPR016039">
    <property type="entry name" value="Thiolase-like"/>
</dbReference>
<gene>
    <name evidence="2" type="ORF">METZ01_LOCUS147678</name>
</gene>
<protein>
    <recommendedName>
        <fullName evidence="1">Beta-ketoacyl-[acyl-carrier-protein] synthase III N-terminal domain-containing protein</fullName>
    </recommendedName>
</protein>
<accession>A0A382A0E7</accession>